<dbReference type="PANTHER" id="PTHR43065">
    <property type="entry name" value="SENSOR HISTIDINE KINASE"/>
    <property type="match status" value="1"/>
</dbReference>
<dbReference type="SMART" id="SM00387">
    <property type="entry name" value="HATPase_c"/>
    <property type="match status" value="1"/>
</dbReference>
<dbReference type="SMART" id="SM00448">
    <property type="entry name" value="REC"/>
    <property type="match status" value="1"/>
</dbReference>
<evidence type="ECO:0000256" key="1">
    <source>
        <dbReference type="ARBA" id="ARBA00000085"/>
    </source>
</evidence>
<reference evidence="7 8" key="1">
    <citation type="submission" date="2017-06" db="EMBL/GenBank/DDBJ databases">
        <authorList>
            <person name="Kim H.J."/>
            <person name="Triplett B.A."/>
        </authorList>
    </citation>
    <scope>NUCLEOTIDE SEQUENCE [LARGE SCALE GENOMIC DNA]</scope>
    <source>
        <strain evidence="7 8">DSM 29052</strain>
    </source>
</reference>
<evidence type="ECO:0000256" key="3">
    <source>
        <dbReference type="ARBA" id="ARBA00022553"/>
    </source>
</evidence>
<dbReference type="InterPro" id="IPR004358">
    <property type="entry name" value="Sig_transdc_His_kin-like_C"/>
</dbReference>
<dbReference type="InterPro" id="IPR036097">
    <property type="entry name" value="HisK_dim/P_sf"/>
</dbReference>
<dbReference type="SUPFAM" id="SSF47384">
    <property type="entry name" value="Homodimeric domain of signal transducing histidine kinase"/>
    <property type="match status" value="1"/>
</dbReference>
<keyword evidence="3 4" id="KW-0597">Phosphoprotein</keyword>
<dbReference type="Pfam" id="PF02518">
    <property type="entry name" value="HATPase_c"/>
    <property type="match status" value="1"/>
</dbReference>
<dbReference type="InterPro" id="IPR001789">
    <property type="entry name" value="Sig_transdc_resp-reg_receiver"/>
</dbReference>
<evidence type="ECO:0000259" key="5">
    <source>
        <dbReference type="PROSITE" id="PS50109"/>
    </source>
</evidence>
<feature type="modified residue" description="4-aspartylphosphate" evidence="4">
    <location>
        <position position="381"/>
    </location>
</feature>
<protein>
    <recommendedName>
        <fullName evidence="2">histidine kinase</fullName>
        <ecNumber evidence="2">2.7.13.3</ecNumber>
    </recommendedName>
</protein>
<sequence length="461" mass="49862">MMKSRWRRHSDKVEIIARAAMLIFAMIFTTESAAIYFAHLTNMSERRAQRADNMLRESERSRQATELAVIRAQKVEALGNLVGGVAHDFNNTLTVILGNLELIEEDEDENQCAIYVKEAIIASNHAAQLTRQLLAYGRKSRLEPLPSVLDDLIETTLSMFRRVSPANISVSTALSAPHATVLVDVANMQQALLNILINARDAQPEGGAIHIHSEVGQLSHETVVGFNDGERLPDGLYVTIAVCDKGPGMPPETLARAAEPFFTTKDVGEGSGLGLSVVAGFCRQSGGGLKLSSQPGGGLKVMMAFPVIQVEPKSDTIPEPISRPDAFEGGDILIVDDELQVTRVLARQLEFDGHRVRVALNAEQALSILAGEQLPDLVLSDLVMPGEMQGNALAKVIAELYPSIRIILMSGYESGQGRGNLGLIRDVPFLQKPIDRTLLRATVQQALCQAGPSAPVEPVEG</sequence>
<dbReference type="SMART" id="SM00388">
    <property type="entry name" value="HisKA"/>
    <property type="match status" value="1"/>
</dbReference>
<keyword evidence="7" id="KW-0808">Transferase</keyword>
<dbReference type="Pfam" id="PF00512">
    <property type="entry name" value="HisKA"/>
    <property type="match status" value="1"/>
</dbReference>
<dbReference type="InterPro" id="IPR011006">
    <property type="entry name" value="CheY-like_superfamily"/>
</dbReference>
<feature type="domain" description="Histidine kinase" evidence="5">
    <location>
        <begin position="84"/>
        <end position="309"/>
    </location>
</feature>
<dbReference type="EC" id="2.7.13.3" evidence="2"/>
<dbReference type="PROSITE" id="PS50109">
    <property type="entry name" value="HIS_KIN"/>
    <property type="match status" value="1"/>
</dbReference>
<accession>A0A238WXW9</accession>
<evidence type="ECO:0000256" key="4">
    <source>
        <dbReference type="PROSITE-ProRule" id="PRU00169"/>
    </source>
</evidence>
<keyword evidence="7" id="KW-0418">Kinase</keyword>
<evidence type="ECO:0000313" key="8">
    <source>
        <dbReference type="Proteomes" id="UP000198417"/>
    </source>
</evidence>
<evidence type="ECO:0000259" key="6">
    <source>
        <dbReference type="PROSITE" id="PS50110"/>
    </source>
</evidence>
<organism evidence="7 8">
    <name type="scientific">Puniceibacterium sediminis</name>
    <dbReference type="NCBI Taxonomy" id="1608407"/>
    <lineage>
        <taxon>Bacteria</taxon>
        <taxon>Pseudomonadati</taxon>
        <taxon>Pseudomonadota</taxon>
        <taxon>Alphaproteobacteria</taxon>
        <taxon>Rhodobacterales</taxon>
        <taxon>Paracoccaceae</taxon>
        <taxon>Puniceibacterium</taxon>
    </lineage>
</organism>
<dbReference type="InterPro" id="IPR036890">
    <property type="entry name" value="HATPase_C_sf"/>
</dbReference>
<dbReference type="SUPFAM" id="SSF55874">
    <property type="entry name" value="ATPase domain of HSP90 chaperone/DNA topoisomerase II/histidine kinase"/>
    <property type="match status" value="1"/>
</dbReference>
<gene>
    <name evidence="7" type="ORF">SAMN06265370_10839</name>
</gene>
<dbReference type="Gene3D" id="1.10.287.130">
    <property type="match status" value="1"/>
</dbReference>
<proteinExistence type="predicted"/>
<dbReference type="GO" id="GO:0000155">
    <property type="term" value="F:phosphorelay sensor kinase activity"/>
    <property type="evidence" value="ECO:0007669"/>
    <property type="project" value="InterPro"/>
</dbReference>
<comment type="catalytic activity">
    <reaction evidence="1">
        <text>ATP + protein L-histidine = ADP + protein N-phospho-L-histidine.</text>
        <dbReference type="EC" id="2.7.13.3"/>
    </reaction>
</comment>
<dbReference type="PROSITE" id="PS50110">
    <property type="entry name" value="RESPONSE_REGULATORY"/>
    <property type="match status" value="1"/>
</dbReference>
<dbReference type="InterPro" id="IPR003661">
    <property type="entry name" value="HisK_dim/P_dom"/>
</dbReference>
<dbReference type="Pfam" id="PF00072">
    <property type="entry name" value="Response_reg"/>
    <property type="match status" value="1"/>
</dbReference>
<dbReference type="Gene3D" id="3.40.50.2300">
    <property type="match status" value="1"/>
</dbReference>
<name>A0A238WXW9_9RHOB</name>
<dbReference type="Gene3D" id="3.30.565.10">
    <property type="entry name" value="Histidine kinase-like ATPase, C-terminal domain"/>
    <property type="match status" value="1"/>
</dbReference>
<evidence type="ECO:0000256" key="2">
    <source>
        <dbReference type="ARBA" id="ARBA00012438"/>
    </source>
</evidence>
<dbReference type="InterPro" id="IPR003594">
    <property type="entry name" value="HATPase_dom"/>
</dbReference>
<dbReference type="SUPFAM" id="SSF52172">
    <property type="entry name" value="CheY-like"/>
    <property type="match status" value="1"/>
</dbReference>
<dbReference type="PANTHER" id="PTHR43065:SF49">
    <property type="entry name" value="HISTIDINE KINASE"/>
    <property type="match status" value="1"/>
</dbReference>
<keyword evidence="8" id="KW-1185">Reference proteome</keyword>
<evidence type="ECO:0000313" key="7">
    <source>
        <dbReference type="EMBL" id="SNR51263.1"/>
    </source>
</evidence>
<dbReference type="EMBL" id="FZNN01000008">
    <property type="protein sequence ID" value="SNR51263.1"/>
    <property type="molecule type" value="Genomic_DNA"/>
</dbReference>
<dbReference type="Proteomes" id="UP000198417">
    <property type="component" value="Unassembled WGS sequence"/>
</dbReference>
<dbReference type="RefSeq" id="WP_176439113.1">
    <property type="nucleotide sequence ID" value="NZ_FZNN01000008.1"/>
</dbReference>
<dbReference type="InterPro" id="IPR005467">
    <property type="entry name" value="His_kinase_dom"/>
</dbReference>
<dbReference type="AlphaFoldDB" id="A0A238WXW9"/>
<dbReference type="PRINTS" id="PR00344">
    <property type="entry name" value="BCTRLSENSOR"/>
</dbReference>
<feature type="domain" description="Response regulatory" evidence="6">
    <location>
        <begin position="331"/>
        <end position="447"/>
    </location>
</feature>